<name>A0A814R1P3_9BILA</name>
<dbReference type="OrthoDB" id="6251307at2759"/>
<dbReference type="EMBL" id="CAJOBC010006200">
    <property type="protein sequence ID" value="CAF3890657.1"/>
    <property type="molecule type" value="Genomic_DNA"/>
</dbReference>
<sequence length="328" mass="36158">MSWGFGKQLPYTEYFPAPATPGSQVLVNGTPSGNRFEVNLLNNQGDVVLHVNPRFDQREIILNSAPGGNWGAEEKKHLSLQNGIPFQMQVLMTHDSFKVAFNGQHAADFYNRMPYAQVTQVQVKGDLRLDNVQVFSGSSPGHHHHHGGGSFIPPPTVPFIPGGQFSNMGAFVNTSVYPTAPPVLPFGGGSMGGGGDGSIKPCALYPGSRISLQGYINPGAQRFEVNLLHGYSEGSDVAFHFNPRFDQQQIVKNWRINGQWQQEENSPLPQWVLVPGQPFNIHIYCHQDRYQVLVQNQQFLEFRHRIPVGAVTAVQVKGDVSFTGVQTV</sequence>
<dbReference type="Proteomes" id="UP000682733">
    <property type="component" value="Unassembled WGS sequence"/>
</dbReference>
<dbReference type="EMBL" id="CAJNOQ010006200">
    <property type="protein sequence ID" value="CAF1127101.1"/>
    <property type="molecule type" value="Genomic_DNA"/>
</dbReference>
<dbReference type="Pfam" id="PF00337">
    <property type="entry name" value="Gal-bind_lectin"/>
    <property type="match status" value="2"/>
</dbReference>
<feature type="domain" description="Galectin" evidence="3">
    <location>
        <begin position="11"/>
        <end position="135"/>
    </location>
</feature>
<dbReference type="EMBL" id="CAJNOK010021877">
    <property type="protein sequence ID" value="CAF1339136.1"/>
    <property type="molecule type" value="Genomic_DNA"/>
</dbReference>
<keyword evidence="1 2" id="KW-0430">Lectin</keyword>
<dbReference type="Proteomes" id="UP000681722">
    <property type="component" value="Unassembled WGS sequence"/>
</dbReference>
<dbReference type="CDD" id="cd00070">
    <property type="entry name" value="GLECT"/>
    <property type="match status" value="2"/>
</dbReference>
<dbReference type="EMBL" id="CAJOBA010043495">
    <property type="protein sequence ID" value="CAF4150185.1"/>
    <property type="molecule type" value="Genomic_DNA"/>
</dbReference>
<accession>A0A814R1P3</accession>
<evidence type="ECO:0000313" key="8">
    <source>
        <dbReference type="Proteomes" id="UP000663829"/>
    </source>
</evidence>
<dbReference type="Gene3D" id="2.60.120.200">
    <property type="match status" value="2"/>
</dbReference>
<dbReference type="InterPro" id="IPR001079">
    <property type="entry name" value="Galectin_CRD"/>
</dbReference>
<evidence type="ECO:0000313" key="5">
    <source>
        <dbReference type="EMBL" id="CAF1339136.1"/>
    </source>
</evidence>
<dbReference type="SMART" id="SM00908">
    <property type="entry name" value="Gal-bind_lectin"/>
    <property type="match status" value="2"/>
</dbReference>
<dbReference type="AlphaFoldDB" id="A0A814R1P3"/>
<feature type="domain" description="Galectin" evidence="3">
    <location>
        <begin position="196"/>
        <end position="328"/>
    </location>
</feature>
<dbReference type="SUPFAM" id="SSF49899">
    <property type="entry name" value="Concanavalin A-like lectins/glucanases"/>
    <property type="match status" value="2"/>
</dbReference>
<evidence type="ECO:0000259" key="3">
    <source>
        <dbReference type="PROSITE" id="PS51304"/>
    </source>
</evidence>
<gene>
    <name evidence="4" type="ORF">GPM918_LOCUS19993</name>
    <name evidence="5" type="ORF">OVA965_LOCUS30256</name>
    <name evidence="6" type="ORF">SRO942_LOCUS19990</name>
    <name evidence="7" type="ORF">TMI583_LOCUS31046</name>
</gene>
<keyword evidence="8" id="KW-1185">Reference proteome</keyword>
<dbReference type="PROSITE" id="PS51304">
    <property type="entry name" value="GALECTIN"/>
    <property type="match status" value="2"/>
</dbReference>
<evidence type="ECO:0000256" key="1">
    <source>
        <dbReference type="ARBA" id="ARBA00022734"/>
    </source>
</evidence>
<organism evidence="4 8">
    <name type="scientific">Didymodactylos carnosus</name>
    <dbReference type="NCBI Taxonomy" id="1234261"/>
    <lineage>
        <taxon>Eukaryota</taxon>
        <taxon>Metazoa</taxon>
        <taxon>Spiralia</taxon>
        <taxon>Gnathifera</taxon>
        <taxon>Rotifera</taxon>
        <taxon>Eurotatoria</taxon>
        <taxon>Bdelloidea</taxon>
        <taxon>Philodinida</taxon>
        <taxon>Philodinidae</taxon>
        <taxon>Didymodactylos</taxon>
    </lineage>
</organism>
<evidence type="ECO:0000313" key="4">
    <source>
        <dbReference type="EMBL" id="CAF1127101.1"/>
    </source>
</evidence>
<evidence type="ECO:0000256" key="2">
    <source>
        <dbReference type="RuleBase" id="RU102079"/>
    </source>
</evidence>
<comment type="caution">
    <text evidence="4">The sequence shown here is derived from an EMBL/GenBank/DDBJ whole genome shotgun (WGS) entry which is preliminary data.</text>
</comment>
<dbReference type="GO" id="GO:0030246">
    <property type="term" value="F:carbohydrate binding"/>
    <property type="evidence" value="ECO:0007669"/>
    <property type="project" value="UniProtKB-UniRule"/>
</dbReference>
<dbReference type="Proteomes" id="UP000663829">
    <property type="component" value="Unassembled WGS sequence"/>
</dbReference>
<evidence type="ECO:0000313" key="7">
    <source>
        <dbReference type="EMBL" id="CAF4150185.1"/>
    </source>
</evidence>
<dbReference type="Proteomes" id="UP000677228">
    <property type="component" value="Unassembled WGS sequence"/>
</dbReference>
<protein>
    <recommendedName>
        <fullName evidence="2">Galectin</fullName>
    </recommendedName>
</protein>
<evidence type="ECO:0000313" key="6">
    <source>
        <dbReference type="EMBL" id="CAF3890657.1"/>
    </source>
</evidence>
<dbReference type="SMART" id="SM00276">
    <property type="entry name" value="GLECT"/>
    <property type="match status" value="2"/>
</dbReference>
<dbReference type="InterPro" id="IPR013320">
    <property type="entry name" value="ConA-like_dom_sf"/>
</dbReference>
<dbReference type="InterPro" id="IPR044156">
    <property type="entry name" value="Galectin-like"/>
</dbReference>
<proteinExistence type="predicted"/>
<reference evidence="4" key="1">
    <citation type="submission" date="2021-02" db="EMBL/GenBank/DDBJ databases">
        <authorList>
            <person name="Nowell W R."/>
        </authorList>
    </citation>
    <scope>NUCLEOTIDE SEQUENCE</scope>
</reference>
<dbReference type="PANTHER" id="PTHR11346:SF147">
    <property type="entry name" value="GALECTIN"/>
    <property type="match status" value="1"/>
</dbReference>
<dbReference type="PANTHER" id="PTHR11346">
    <property type="entry name" value="GALECTIN"/>
    <property type="match status" value="1"/>
</dbReference>